<dbReference type="Pfam" id="PF08241">
    <property type="entry name" value="Methyltransf_11"/>
    <property type="match status" value="1"/>
</dbReference>
<keyword evidence="6" id="KW-1185">Reference proteome</keyword>
<organism evidence="5 6">
    <name type="scientific">Elysia crispata</name>
    <name type="common">lettuce slug</name>
    <dbReference type="NCBI Taxonomy" id="231223"/>
    <lineage>
        <taxon>Eukaryota</taxon>
        <taxon>Metazoa</taxon>
        <taxon>Spiralia</taxon>
        <taxon>Lophotrochozoa</taxon>
        <taxon>Mollusca</taxon>
        <taxon>Gastropoda</taxon>
        <taxon>Heterobranchia</taxon>
        <taxon>Euthyneura</taxon>
        <taxon>Panpulmonata</taxon>
        <taxon>Sacoglossa</taxon>
        <taxon>Placobranchoidea</taxon>
        <taxon>Plakobranchidae</taxon>
        <taxon>Elysia</taxon>
    </lineage>
</organism>
<proteinExistence type="inferred from homology"/>
<dbReference type="Proteomes" id="UP001283361">
    <property type="component" value="Unassembled WGS sequence"/>
</dbReference>
<accession>A0AAE0Z4D3</accession>
<dbReference type="InterPro" id="IPR029063">
    <property type="entry name" value="SAM-dependent_MTases_sf"/>
</dbReference>
<dbReference type="SUPFAM" id="SSF53335">
    <property type="entry name" value="S-adenosyl-L-methionine-dependent methyltransferases"/>
    <property type="match status" value="1"/>
</dbReference>
<dbReference type="EMBL" id="JAWDGP010004687">
    <property type="protein sequence ID" value="KAK3762562.1"/>
    <property type="molecule type" value="Genomic_DNA"/>
</dbReference>
<dbReference type="PANTHER" id="PTHR44942">
    <property type="entry name" value="METHYLTRANSF_11 DOMAIN-CONTAINING PROTEIN"/>
    <property type="match status" value="1"/>
</dbReference>
<name>A0AAE0Z4D3_9GAST</name>
<reference evidence="5" key="1">
    <citation type="journal article" date="2023" name="G3 (Bethesda)">
        <title>A reference genome for the long-term kleptoplast-retaining sea slug Elysia crispata morphotype clarki.</title>
        <authorList>
            <person name="Eastman K.E."/>
            <person name="Pendleton A.L."/>
            <person name="Shaikh M.A."/>
            <person name="Suttiyut T."/>
            <person name="Ogas R."/>
            <person name="Tomko P."/>
            <person name="Gavelis G."/>
            <person name="Widhalm J.R."/>
            <person name="Wisecaver J.H."/>
        </authorList>
    </citation>
    <scope>NUCLEOTIDE SEQUENCE</scope>
    <source>
        <strain evidence="5">ECLA1</strain>
    </source>
</reference>
<sequence>MKNSQAVYQLESPLRIISLPSSYVLVVQSKPTGNGWLLYGVDTIGPSTCLESQSIPDREIIGVDISETQIACAPRNIPNCEFKVACAHNLQFITSATADLFCSGQSFHWLPQEETFAEADRALKPGGTIAIFGYDLSTADVPEVQACIQKIWMKLIPVYPRDCIQALHNLHTRNLPYPDQTRTDELKLSRRCTVQQYVDFMKSTWPIRAHKLAHPGEDMLGDIASLLTEALEKSEAAKLLGRQAAYAALSLRFEVAVKQLQVSMVQGFIHRGTRGSSRTKGEK</sequence>
<dbReference type="PANTHER" id="PTHR44942:SF4">
    <property type="entry name" value="METHYLTRANSFERASE TYPE 11 DOMAIN-CONTAINING PROTEIN"/>
    <property type="match status" value="1"/>
</dbReference>
<evidence type="ECO:0000313" key="6">
    <source>
        <dbReference type="Proteomes" id="UP001283361"/>
    </source>
</evidence>
<evidence type="ECO:0000313" key="5">
    <source>
        <dbReference type="EMBL" id="KAK3762562.1"/>
    </source>
</evidence>
<dbReference type="InterPro" id="IPR051052">
    <property type="entry name" value="Diverse_substrate_MTase"/>
</dbReference>
<keyword evidence="2" id="KW-0489">Methyltransferase</keyword>
<dbReference type="AlphaFoldDB" id="A0AAE0Z4D3"/>
<evidence type="ECO:0000256" key="1">
    <source>
        <dbReference type="ARBA" id="ARBA00008361"/>
    </source>
</evidence>
<evidence type="ECO:0000256" key="2">
    <source>
        <dbReference type="ARBA" id="ARBA00022603"/>
    </source>
</evidence>
<dbReference type="GO" id="GO:0032259">
    <property type="term" value="P:methylation"/>
    <property type="evidence" value="ECO:0007669"/>
    <property type="project" value="UniProtKB-KW"/>
</dbReference>
<dbReference type="GO" id="GO:0008757">
    <property type="term" value="F:S-adenosylmethionine-dependent methyltransferase activity"/>
    <property type="evidence" value="ECO:0007669"/>
    <property type="project" value="InterPro"/>
</dbReference>
<dbReference type="InterPro" id="IPR013216">
    <property type="entry name" value="Methyltransf_11"/>
</dbReference>
<evidence type="ECO:0000259" key="4">
    <source>
        <dbReference type="Pfam" id="PF08241"/>
    </source>
</evidence>
<evidence type="ECO:0000256" key="3">
    <source>
        <dbReference type="ARBA" id="ARBA00022679"/>
    </source>
</evidence>
<gene>
    <name evidence="5" type="ORF">RRG08_017692</name>
</gene>
<comment type="caution">
    <text evidence="5">The sequence shown here is derived from an EMBL/GenBank/DDBJ whole genome shotgun (WGS) entry which is preliminary data.</text>
</comment>
<protein>
    <recommendedName>
        <fullName evidence="4">Methyltransferase type 11 domain-containing protein</fullName>
    </recommendedName>
</protein>
<dbReference type="Gene3D" id="3.40.50.150">
    <property type="entry name" value="Vaccinia Virus protein VP39"/>
    <property type="match status" value="1"/>
</dbReference>
<comment type="similarity">
    <text evidence="1">Belongs to the methyltransferase superfamily.</text>
</comment>
<keyword evidence="3" id="KW-0808">Transferase</keyword>
<dbReference type="CDD" id="cd02440">
    <property type="entry name" value="AdoMet_MTases"/>
    <property type="match status" value="1"/>
</dbReference>
<feature type="domain" description="Methyltransferase type 11" evidence="4">
    <location>
        <begin position="58"/>
        <end position="131"/>
    </location>
</feature>